<dbReference type="AlphaFoldDB" id="A0AAV8Y670"/>
<dbReference type="GO" id="GO:0005737">
    <property type="term" value="C:cytoplasm"/>
    <property type="evidence" value="ECO:0007669"/>
    <property type="project" value="TreeGrafter"/>
</dbReference>
<keyword evidence="2" id="KW-0694">RNA-binding</keyword>
<dbReference type="InterPro" id="IPR037171">
    <property type="entry name" value="NagB/RpiA_transferase-like"/>
</dbReference>
<evidence type="ECO:0000256" key="3">
    <source>
        <dbReference type="SAM" id="MobiDB-lite"/>
    </source>
</evidence>
<accession>A0AAV8Y670</accession>
<dbReference type="InterPro" id="IPR002698">
    <property type="entry name" value="FTHF_cligase"/>
</dbReference>
<sequence length="313" mass="35358">MSQLNETSIIPKNQSRLIKKLKKETYRKKVWDQLVKNKVASFPNPYGRIPNFKGAAQAAAKLLELEEFKSSQSVEVNPDKPLEASRMIVLENGKELYVPVPGLQEYVLKKLSVQDGTTIKRTVSRWGIDNTGQKIDITDTIRIDLLVLGSVAVSKEGYRIGKGKGYADIEYALLKEMKAIDDETVIVTVVHDLQVFDTLPKEAFKEHDVPVDYILTPTQIIKTENRLPRPAGIYWELLSQKQINSIKVLRTLKKRHKQNNPSADTSETKPAVTHKERKKAKLTKTGNENSSGETVLSENTENIPPKKIEKEKT</sequence>
<evidence type="ECO:0000313" key="4">
    <source>
        <dbReference type="EMBL" id="KAJ8946894.1"/>
    </source>
</evidence>
<feature type="compositionally biased region" description="Polar residues" evidence="3">
    <location>
        <begin position="284"/>
        <end position="302"/>
    </location>
</feature>
<dbReference type="Gene3D" id="3.40.50.10420">
    <property type="entry name" value="NagB/RpiA/CoA transferase-like"/>
    <property type="match status" value="1"/>
</dbReference>
<dbReference type="GO" id="GO:0003723">
    <property type="term" value="F:RNA binding"/>
    <property type="evidence" value="ECO:0007669"/>
    <property type="project" value="UniProtKB-KW"/>
</dbReference>
<gene>
    <name evidence="4" type="ORF">NQ318_008250</name>
</gene>
<keyword evidence="5" id="KW-1185">Reference proteome</keyword>
<dbReference type="Pfam" id="PF01812">
    <property type="entry name" value="5-FTHF_cyc-lig"/>
    <property type="match status" value="1"/>
</dbReference>
<dbReference type="SUPFAM" id="SSF100950">
    <property type="entry name" value="NagB/RpiA/CoA transferase-like"/>
    <property type="match status" value="1"/>
</dbReference>
<protein>
    <recommendedName>
        <fullName evidence="1">Methenyltetrahydrofolate synthase domain-containing protein</fullName>
    </recommendedName>
</protein>
<proteinExistence type="predicted"/>
<comment type="caution">
    <text evidence="4">The sequence shown here is derived from an EMBL/GenBank/DDBJ whole genome shotgun (WGS) entry which is preliminary data.</text>
</comment>
<feature type="region of interest" description="Disordered" evidence="3">
    <location>
        <begin position="254"/>
        <end position="313"/>
    </location>
</feature>
<dbReference type="FunFam" id="3.40.50.10420:FF:000001">
    <property type="entry name" value="Methenyltetrahydrofolate synthase domain-containing protein"/>
    <property type="match status" value="1"/>
</dbReference>
<evidence type="ECO:0000313" key="5">
    <source>
        <dbReference type="Proteomes" id="UP001162162"/>
    </source>
</evidence>
<dbReference type="InterPro" id="IPR024185">
    <property type="entry name" value="FTHF_cligase-like_sf"/>
</dbReference>
<name>A0AAV8Y670_9CUCU</name>
<evidence type="ECO:0000256" key="2">
    <source>
        <dbReference type="ARBA" id="ARBA00022884"/>
    </source>
</evidence>
<feature type="compositionally biased region" description="Basic and acidic residues" evidence="3">
    <location>
        <begin position="304"/>
        <end position="313"/>
    </location>
</feature>
<reference evidence="4" key="1">
    <citation type="journal article" date="2023" name="Insect Mol. Biol.">
        <title>Genome sequencing provides insights into the evolution of gene families encoding plant cell wall-degrading enzymes in longhorned beetles.</title>
        <authorList>
            <person name="Shin N.R."/>
            <person name="Okamura Y."/>
            <person name="Kirsch R."/>
            <person name="Pauchet Y."/>
        </authorList>
    </citation>
    <scope>NUCLEOTIDE SEQUENCE</scope>
    <source>
        <strain evidence="4">AMC_N1</strain>
    </source>
</reference>
<dbReference type="PANTHER" id="PTHR13017:SF0">
    <property type="entry name" value="METHENYLTETRAHYDROFOLATE SYNTHASE DOMAIN-CONTAINING PROTEIN"/>
    <property type="match status" value="1"/>
</dbReference>
<organism evidence="4 5">
    <name type="scientific">Aromia moschata</name>
    <dbReference type="NCBI Taxonomy" id="1265417"/>
    <lineage>
        <taxon>Eukaryota</taxon>
        <taxon>Metazoa</taxon>
        <taxon>Ecdysozoa</taxon>
        <taxon>Arthropoda</taxon>
        <taxon>Hexapoda</taxon>
        <taxon>Insecta</taxon>
        <taxon>Pterygota</taxon>
        <taxon>Neoptera</taxon>
        <taxon>Endopterygota</taxon>
        <taxon>Coleoptera</taxon>
        <taxon>Polyphaga</taxon>
        <taxon>Cucujiformia</taxon>
        <taxon>Chrysomeloidea</taxon>
        <taxon>Cerambycidae</taxon>
        <taxon>Cerambycinae</taxon>
        <taxon>Callichromatini</taxon>
        <taxon>Aromia</taxon>
    </lineage>
</organism>
<dbReference type="EMBL" id="JAPWTK010000173">
    <property type="protein sequence ID" value="KAJ8946894.1"/>
    <property type="molecule type" value="Genomic_DNA"/>
</dbReference>
<dbReference type="PANTHER" id="PTHR13017">
    <property type="entry name" value="5-FORMYLTETRAHYDROFOLATE CYCLO-LIGASE-RELATED"/>
    <property type="match status" value="1"/>
</dbReference>
<evidence type="ECO:0000256" key="1">
    <source>
        <dbReference type="ARBA" id="ARBA00015518"/>
    </source>
</evidence>
<dbReference type="Proteomes" id="UP001162162">
    <property type="component" value="Unassembled WGS sequence"/>
</dbReference>